<protein>
    <recommendedName>
        <fullName evidence="5">Soluble pyridine nucleotide transhydrogenase</fullName>
        <ecNumber evidence="4">1.6.1.1</ecNumber>
    </recommendedName>
    <alternativeName>
        <fullName evidence="12">NAD(P)(+) transhydrogenase [B-specific]</fullName>
    </alternativeName>
</protein>
<sequence>MKKYDLIIIGSGPAGEKAAVKAAYYGKQVAVVEKRADLGGAGTNTGTLPSKTLKETALYYSGLNERGLFGVDKELERAANVRDFFFRKNQVVEQQEQGIAANFKLHNIDTYIGTATVKDPHTVVIEGKDAAEIEGEFILVATGSYPFQPPGIPFDGKFVHDSDTILNINRIPRSIVIVGAGVIGCEYATIFAVMGTKVKLVNSHEEILGFLDREICRELTADMEKIGIEFVFGSRIEQVEILPEEHTSNVHAKLTNGAPIEADMFLYAAGRSGASHNLGLEALGVEIDNRQNIVVDEKYSTKVPSIYAAGDVIGFPALASTSMDQGRVAVTHMFNFWGDEKISEQFPYGIYTIPEVSVYGMTEDEAQKKKIDYCIGRARYRDMPRGRIIGAKEGLLKLVVDRPTRKVLGVHIFGKIATELIHYGMDLVQNEDTLGRIVSRVYNTPTLHELYKYAAYNALIEGHYMDEPTGN</sequence>
<dbReference type="Gene3D" id="3.30.390.30">
    <property type="match status" value="1"/>
</dbReference>
<dbReference type="GO" id="GO:0004148">
    <property type="term" value="F:dihydrolipoyl dehydrogenase (NADH) activity"/>
    <property type="evidence" value="ECO:0007669"/>
    <property type="project" value="TreeGrafter"/>
</dbReference>
<dbReference type="RefSeq" id="WP_185675094.1">
    <property type="nucleotide sequence ID" value="NZ_JACHVB010000020.1"/>
</dbReference>
<dbReference type="PANTHER" id="PTHR22912">
    <property type="entry name" value="DISULFIDE OXIDOREDUCTASE"/>
    <property type="match status" value="1"/>
</dbReference>
<dbReference type="GO" id="GO:0003957">
    <property type="term" value="F:NAD(P)+ transhydrogenase (Si-specific) activity"/>
    <property type="evidence" value="ECO:0007669"/>
    <property type="project" value="UniProtKB-EC"/>
</dbReference>
<keyword evidence="6" id="KW-0963">Cytoplasm</keyword>
<dbReference type="PANTHER" id="PTHR22912:SF93">
    <property type="entry name" value="SOLUBLE PYRIDINE NUCLEOTIDE TRANSHYDROGENASE"/>
    <property type="match status" value="1"/>
</dbReference>
<dbReference type="InterPro" id="IPR050151">
    <property type="entry name" value="Class-I_Pyr_Nuc-Dis_Oxidored"/>
</dbReference>
<dbReference type="SUPFAM" id="SSF55424">
    <property type="entry name" value="FAD/NAD-linked reductases, dimerisation (C-terminal) domain"/>
    <property type="match status" value="1"/>
</dbReference>
<evidence type="ECO:0000256" key="8">
    <source>
        <dbReference type="ARBA" id="ARBA00022827"/>
    </source>
</evidence>
<keyword evidence="13" id="KW-0547">Nucleotide-binding</keyword>
<evidence type="ECO:0000256" key="7">
    <source>
        <dbReference type="ARBA" id="ARBA00022630"/>
    </source>
</evidence>
<dbReference type="SUPFAM" id="SSF51905">
    <property type="entry name" value="FAD/NAD(P)-binding domain"/>
    <property type="match status" value="1"/>
</dbReference>
<proteinExistence type="inferred from homology"/>
<dbReference type="PRINTS" id="PR00368">
    <property type="entry name" value="FADPNR"/>
</dbReference>
<dbReference type="Proteomes" id="UP000546464">
    <property type="component" value="Unassembled WGS sequence"/>
</dbReference>
<keyword evidence="11 13" id="KW-0520">NAD</keyword>
<comment type="cofactor">
    <cofactor evidence="13">
        <name>FAD</name>
        <dbReference type="ChEBI" id="CHEBI:57692"/>
    </cofactor>
    <text evidence="13">Binds 1 FAD per subunit.</text>
</comment>
<dbReference type="GO" id="GO:0050660">
    <property type="term" value="F:flavin adenine dinucleotide binding"/>
    <property type="evidence" value="ECO:0007669"/>
    <property type="project" value="TreeGrafter"/>
</dbReference>
<dbReference type="Pfam" id="PF07992">
    <property type="entry name" value="Pyr_redox_2"/>
    <property type="match status" value="1"/>
</dbReference>
<evidence type="ECO:0000256" key="2">
    <source>
        <dbReference type="ARBA" id="ARBA00004496"/>
    </source>
</evidence>
<dbReference type="FunFam" id="3.30.390.30:FF:000001">
    <property type="entry name" value="Dihydrolipoyl dehydrogenase"/>
    <property type="match status" value="1"/>
</dbReference>
<dbReference type="InterPro" id="IPR023753">
    <property type="entry name" value="FAD/NAD-binding_dom"/>
</dbReference>
<dbReference type="InterPro" id="IPR004099">
    <property type="entry name" value="Pyr_nucl-diS_OxRdtase_dimer"/>
</dbReference>
<feature type="domain" description="Pyridine nucleotide-disulphide oxidoreductase dimerisation" evidence="14">
    <location>
        <begin position="347"/>
        <end position="454"/>
    </location>
</feature>
<feature type="domain" description="FAD/NAD(P)-binding" evidence="15">
    <location>
        <begin position="4"/>
        <end position="326"/>
    </location>
</feature>
<feature type="binding site" evidence="13">
    <location>
        <position position="311"/>
    </location>
    <ligand>
        <name>FAD</name>
        <dbReference type="ChEBI" id="CHEBI:57692"/>
    </ligand>
</feature>
<dbReference type="EC" id="1.6.1.1" evidence="4"/>
<evidence type="ECO:0000313" key="17">
    <source>
        <dbReference type="Proteomes" id="UP000546464"/>
    </source>
</evidence>
<evidence type="ECO:0000256" key="12">
    <source>
        <dbReference type="ARBA" id="ARBA00031183"/>
    </source>
</evidence>
<dbReference type="EMBL" id="JACHVB010000020">
    <property type="protein sequence ID" value="MBC2594112.1"/>
    <property type="molecule type" value="Genomic_DNA"/>
</dbReference>
<evidence type="ECO:0000256" key="4">
    <source>
        <dbReference type="ARBA" id="ARBA00012772"/>
    </source>
</evidence>
<dbReference type="Pfam" id="PF02852">
    <property type="entry name" value="Pyr_redox_dim"/>
    <property type="match status" value="1"/>
</dbReference>
<keyword evidence="17" id="KW-1185">Reference proteome</keyword>
<dbReference type="PIRSF" id="PIRSF000350">
    <property type="entry name" value="Mercury_reductase_MerA"/>
    <property type="match status" value="1"/>
</dbReference>
<name>A0A842HCG5_9BACT</name>
<organism evidence="16 17">
    <name type="scientific">Ruficoccus amylovorans</name>
    <dbReference type="NCBI Taxonomy" id="1804625"/>
    <lineage>
        <taxon>Bacteria</taxon>
        <taxon>Pseudomonadati</taxon>
        <taxon>Verrucomicrobiota</taxon>
        <taxon>Opitutia</taxon>
        <taxon>Puniceicoccales</taxon>
        <taxon>Cerasicoccaceae</taxon>
        <taxon>Ruficoccus</taxon>
    </lineage>
</organism>
<keyword evidence="8 13" id="KW-0274">FAD</keyword>
<dbReference type="PRINTS" id="PR00411">
    <property type="entry name" value="PNDRDTASEI"/>
</dbReference>
<evidence type="ECO:0000256" key="6">
    <source>
        <dbReference type="ARBA" id="ARBA00022490"/>
    </source>
</evidence>
<feature type="binding site" evidence="13">
    <location>
        <begin position="179"/>
        <end position="186"/>
    </location>
    <ligand>
        <name>NAD(+)</name>
        <dbReference type="ChEBI" id="CHEBI:57540"/>
    </ligand>
</feature>
<comment type="function">
    <text evidence="1">Conversion of NADPH, generated by peripheral catabolic pathways, to NADH, which can enter the respiratory chain for energy generation.</text>
</comment>
<feature type="binding site" evidence="13">
    <location>
        <begin position="142"/>
        <end position="144"/>
    </location>
    <ligand>
        <name>FAD</name>
        <dbReference type="ChEBI" id="CHEBI:57692"/>
    </ligand>
</feature>
<evidence type="ECO:0000313" key="16">
    <source>
        <dbReference type="EMBL" id="MBC2594112.1"/>
    </source>
</evidence>
<dbReference type="NCBIfam" id="NF003585">
    <property type="entry name" value="PRK05249.1"/>
    <property type="match status" value="1"/>
</dbReference>
<evidence type="ECO:0000259" key="14">
    <source>
        <dbReference type="Pfam" id="PF02852"/>
    </source>
</evidence>
<dbReference type="GO" id="GO:0006103">
    <property type="term" value="P:2-oxoglutarate metabolic process"/>
    <property type="evidence" value="ECO:0007669"/>
    <property type="project" value="TreeGrafter"/>
</dbReference>
<evidence type="ECO:0000256" key="9">
    <source>
        <dbReference type="ARBA" id="ARBA00022857"/>
    </source>
</evidence>
<dbReference type="Gene3D" id="3.50.50.60">
    <property type="entry name" value="FAD/NAD(P)-binding domain"/>
    <property type="match status" value="2"/>
</dbReference>
<dbReference type="InterPro" id="IPR036188">
    <property type="entry name" value="FAD/NAD-bd_sf"/>
</dbReference>
<gene>
    <name evidence="16" type="primary">sthA</name>
    <name evidence="16" type="ORF">H5P28_07530</name>
</gene>
<dbReference type="InterPro" id="IPR016156">
    <property type="entry name" value="FAD/NAD-linked_Rdtase_dimer_sf"/>
</dbReference>
<dbReference type="InterPro" id="IPR001100">
    <property type="entry name" value="Pyr_nuc-diS_OxRdtase"/>
</dbReference>
<accession>A0A842HCG5</accession>
<evidence type="ECO:0000256" key="1">
    <source>
        <dbReference type="ARBA" id="ARBA00002842"/>
    </source>
</evidence>
<feature type="binding site" evidence="13">
    <location>
        <position position="270"/>
    </location>
    <ligand>
        <name>NAD(+)</name>
        <dbReference type="ChEBI" id="CHEBI:57540"/>
    </ligand>
</feature>
<reference evidence="16 17" key="1">
    <citation type="submission" date="2020-07" db="EMBL/GenBank/DDBJ databases">
        <authorList>
            <person name="Feng X."/>
        </authorList>
    </citation>
    <scope>NUCLEOTIDE SEQUENCE [LARGE SCALE GENOMIC DNA]</scope>
    <source>
        <strain evidence="16 17">JCM31066</strain>
    </source>
</reference>
<comment type="subcellular location">
    <subcellularLocation>
        <location evidence="2">Cytoplasm</location>
    </subcellularLocation>
</comment>
<dbReference type="AlphaFoldDB" id="A0A842HCG5"/>
<evidence type="ECO:0000256" key="5">
    <source>
        <dbReference type="ARBA" id="ARBA00016603"/>
    </source>
</evidence>
<evidence type="ECO:0000256" key="10">
    <source>
        <dbReference type="ARBA" id="ARBA00023002"/>
    </source>
</evidence>
<feature type="binding site" evidence="13">
    <location>
        <position position="51"/>
    </location>
    <ligand>
        <name>FAD</name>
        <dbReference type="ChEBI" id="CHEBI:57692"/>
    </ligand>
</feature>
<keyword evidence="10 16" id="KW-0560">Oxidoreductase</keyword>
<keyword evidence="7" id="KW-0285">Flavoprotein</keyword>
<evidence type="ECO:0000259" key="15">
    <source>
        <dbReference type="Pfam" id="PF07992"/>
    </source>
</evidence>
<keyword evidence="9" id="KW-0521">NADP</keyword>
<comment type="similarity">
    <text evidence="3">Belongs to the class-I pyridine nucleotide-disulfide oxidoreductase family.</text>
</comment>
<evidence type="ECO:0000256" key="3">
    <source>
        <dbReference type="ARBA" id="ARBA00007532"/>
    </source>
</evidence>
<comment type="caution">
    <text evidence="16">The sequence shown here is derived from an EMBL/GenBank/DDBJ whole genome shotgun (WGS) entry which is preliminary data.</text>
</comment>
<evidence type="ECO:0000256" key="11">
    <source>
        <dbReference type="ARBA" id="ARBA00023027"/>
    </source>
</evidence>
<evidence type="ECO:0000256" key="13">
    <source>
        <dbReference type="PIRSR" id="PIRSR000350-3"/>
    </source>
</evidence>
<dbReference type="GO" id="GO:0005829">
    <property type="term" value="C:cytosol"/>
    <property type="evidence" value="ECO:0007669"/>
    <property type="project" value="TreeGrafter"/>
</dbReference>